<dbReference type="Gene3D" id="3.30.420.340">
    <property type="entry name" value="UvrC, RNAse H endonuclease domain"/>
    <property type="match status" value="1"/>
</dbReference>
<evidence type="ECO:0000256" key="7">
    <source>
        <dbReference type="HAMAP-Rule" id="MF_00203"/>
    </source>
</evidence>
<keyword evidence="12" id="KW-1185">Reference proteome</keyword>
<dbReference type="Pfam" id="PF22920">
    <property type="entry name" value="UvrC_RNaseH"/>
    <property type="match status" value="1"/>
</dbReference>
<comment type="caution">
    <text evidence="11">The sequence shown here is derived from an EMBL/GenBank/DDBJ whole genome shotgun (WGS) entry which is preliminary data.</text>
</comment>
<dbReference type="GO" id="GO:0009381">
    <property type="term" value="F:excinuclease ABC activity"/>
    <property type="evidence" value="ECO:0007669"/>
    <property type="project" value="UniProtKB-UniRule"/>
</dbReference>
<comment type="similarity">
    <text evidence="7">Belongs to the UvrC family.</text>
</comment>
<protein>
    <recommendedName>
        <fullName evidence="7">UvrABC system protein C</fullName>
        <shortName evidence="7">Protein UvrC</shortName>
    </recommendedName>
    <alternativeName>
        <fullName evidence="7">Excinuclease ABC subunit C</fullName>
    </alternativeName>
</protein>
<dbReference type="Gene3D" id="4.10.860.10">
    <property type="entry name" value="UVR domain"/>
    <property type="match status" value="1"/>
</dbReference>
<dbReference type="PANTHER" id="PTHR30562:SF1">
    <property type="entry name" value="UVRABC SYSTEM PROTEIN C"/>
    <property type="match status" value="1"/>
</dbReference>
<dbReference type="Pfam" id="PF02151">
    <property type="entry name" value="UVR"/>
    <property type="match status" value="1"/>
</dbReference>
<evidence type="ECO:0000256" key="1">
    <source>
        <dbReference type="ARBA" id="ARBA00022490"/>
    </source>
</evidence>
<feature type="domain" description="UvrC family homology region profile" evidence="10">
    <location>
        <begin position="287"/>
        <end position="496"/>
    </location>
</feature>
<evidence type="ECO:0000256" key="4">
    <source>
        <dbReference type="ARBA" id="ARBA00022881"/>
    </source>
</evidence>
<dbReference type="SUPFAM" id="SSF47781">
    <property type="entry name" value="RuvA domain 2-like"/>
    <property type="match status" value="1"/>
</dbReference>
<dbReference type="GO" id="GO:0009432">
    <property type="term" value="P:SOS response"/>
    <property type="evidence" value="ECO:0007669"/>
    <property type="project" value="UniProtKB-UniRule"/>
</dbReference>
<keyword evidence="5 7" id="KW-0234">DNA repair</keyword>
<dbReference type="GO" id="GO:0009380">
    <property type="term" value="C:excinuclease repair complex"/>
    <property type="evidence" value="ECO:0007669"/>
    <property type="project" value="InterPro"/>
</dbReference>
<evidence type="ECO:0000313" key="12">
    <source>
        <dbReference type="Proteomes" id="UP000264002"/>
    </source>
</evidence>
<dbReference type="Gene3D" id="3.40.1440.10">
    <property type="entry name" value="GIY-YIG endonuclease"/>
    <property type="match status" value="1"/>
</dbReference>
<dbReference type="InterPro" id="IPR038476">
    <property type="entry name" value="UvrC_RNase_H_dom_sf"/>
</dbReference>
<dbReference type="RefSeq" id="WP_117330537.1">
    <property type="nucleotide sequence ID" value="NZ_QUWK01000007.1"/>
</dbReference>
<dbReference type="InterPro" id="IPR001943">
    <property type="entry name" value="UVR_dom"/>
</dbReference>
<evidence type="ECO:0000259" key="10">
    <source>
        <dbReference type="PROSITE" id="PS50165"/>
    </source>
</evidence>
<dbReference type="Pfam" id="PF01541">
    <property type="entry name" value="GIY-YIG"/>
    <property type="match status" value="1"/>
</dbReference>
<dbReference type="FunFam" id="3.40.1440.10:FF:000001">
    <property type="entry name" value="UvrABC system protein C"/>
    <property type="match status" value="1"/>
</dbReference>
<sequence length="617" mass="69614">MKKKRDEAAHYTSASEVESLGSVAAENVSPQMQARELPHASGVYLMRDEKGLIIYVGKAKDLRKRVTSYFLANRSAKTAALVRKIASIEYIITGNEYEALVLENNLIKKYSPHYNISLKDGKSYPMIRITNEKFPKVFKTRRLIDDGSSYYGPYPDAGKLDLYLDLIAKLFPLRRCSTPLRKREKPCLYYHIGLCLGPCAGLVSEQEYGKSITAVRNLLEGKTDALLARLQDEMVQASKALNFEEAATKRDQITAIKTTQVGQQVQDFASESRDYAAIEMRGPLCTISLMQMRDGQLIGRALYRAETLGEETEILLDFLIQYYADGQKLPQFLYVSHEIDVQLIRRYFTEQLGGRLEVNLPIDGKHYRILRMARENASRDVEKRLKSKDNTRALEELADILDLASPPTLIEGFDVAQLSGKYTVASLISFRNGNPDKPNYRRYNIKSLEGRIDDYESIREAVARRYTKILNENLERPGLLIIDGGQGQVNAAREILDALGMVDIPIIGLAEQFETIVFDDEREDLQLPEDNEALRLIIAVRDECHRFATSANQAARSREASFRVLESVQGIGKKRSERLMKQYGSLESILAKSAEDLSKEAGISLAVAKRILSQLSL</sequence>
<dbReference type="SUPFAM" id="SSF82771">
    <property type="entry name" value="GIY-YIG endonuclease"/>
    <property type="match status" value="1"/>
</dbReference>
<keyword evidence="1 7" id="KW-0963">Cytoplasm</keyword>
<reference evidence="11 12" key="2">
    <citation type="submission" date="2018-09" db="EMBL/GenBank/DDBJ databases">
        <title>Genome of Sphaerochaeta halotolerans strain 4-11.</title>
        <authorList>
            <person name="Nazina T.N."/>
            <person name="Sokolova D.S."/>
        </authorList>
    </citation>
    <scope>NUCLEOTIDE SEQUENCE [LARGE SCALE GENOMIC DNA]</scope>
    <source>
        <strain evidence="11 12">4-11</strain>
    </source>
</reference>
<dbReference type="OrthoDB" id="9804933at2"/>
<proteinExistence type="inferred from homology"/>
<evidence type="ECO:0000313" key="11">
    <source>
        <dbReference type="EMBL" id="RFU94859.1"/>
    </source>
</evidence>
<evidence type="ECO:0000256" key="5">
    <source>
        <dbReference type="ARBA" id="ARBA00023204"/>
    </source>
</evidence>
<comment type="function">
    <text evidence="7">The UvrABC repair system catalyzes the recognition and processing of DNA lesions. UvrC both incises the 5' and 3' sides of the lesion. The N-terminal half is responsible for the 3' incision and the C-terminal half is responsible for the 5' incision.</text>
</comment>
<keyword evidence="3 7" id="KW-0228">DNA excision</keyword>
<dbReference type="InterPro" id="IPR004791">
    <property type="entry name" value="UvrC"/>
</dbReference>
<feature type="domain" description="GIY-YIG" evidence="9">
    <location>
        <begin position="39"/>
        <end position="116"/>
    </location>
</feature>
<dbReference type="AlphaFoldDB" id="A0A372MGD3"/>
<name>A0A372MGD3_9SPIR</name>
<dbReference type="PROSITE" id="PS50165">
    <property type="entry name" value="UVRC"/>
    <property type="match status" value="1"/>
</dbReference>
<dbReference type="Gene3D" id="1.10.150.20">
    <property type="entry name" value="5' to 3' exonuclease, C-terminal subdomain"/>
    <property type="match status" value="1"/>
</dbReference>
<organism evidence="11 12">
    <name type="scientific">Sphaerochaeta halotolerans</name>
    <dbReference type="NCBI Taxonomy" id="2293840"/>
    <lineage>
        <taxon>Bacteria</taxon>
        <taxon>Pseudomonadati</taxon>
        <taxon>Spirochaetota</taxon>
        <taxon>Spirochaetia</taxon>
        <taxon>Spirochaetales</taxon>
        <taxon>Sphaerochaetaceae</taxon>
        <taxon>Sphaerochaeta</taxon>
    </lineage>
</organism>
<dbReference type="Proteomes" id="UP000264002">
    <property type="component" value="Unassembled WGS sequence"/>
</dbReference>
<dbReference type="PROSITE" id="PS50151">
    <property type="entry name" value="UVR"/>
    <property type="match status" value="1"/>
</dbReference>
<dbReference type="InterPro" id="IPR036876">
    <property type="entry name" value="UVR_dom_sf"/>
</dbReference>
<dbReference type="NCBIfam" id="TIGR00194">
    <property type="entry name" value="uvrC"/>
    <property type="match status" value="1"/>
</dbReference>
<dbReference type="InterPro" id="IPR001162">
    <property type="entry name" value="UvrC_RNase_H_dom"/>
</dbReference>
<dbReference type="GO" id="GO:0006289">
    <property type="term" value="P:nucleotide-excision repair"/>
    <property type="evidence" value="ECO:0007669"/>
    <property type="project" value="UniProtKB-UniRule"/>
</dbReference>
<keyword evidence="4 7" id="KW-0267">Excision nuclease</keyword>
<evidence type="ECO:0000256" key="3">
    <source>
        <dbReference type="ARBA" id="ARBA00022769"/>
    </source>
</evidence>
<evidence type="ECO:0000256" key="2">
    <source>
        <dbReference type="ARBA" id="ARBA00022763"/>
    </source>
</evidence>
<dbReference type="GO" id="GO:0003677">
    <property type="term" value="F:DNA binding"/>
    <property type="evidence" value="ECO:0007669"/>
    <property type="project" value="UniProtKB-UniRule"/>
</dbReference>
<dbReference type="Pfam" id="PF14520">
    <property type="entry name" value="HHH_5"/>
    <property type="match status" value="1"/>
</dbReference>
<dbReference type="HAMAP" id="MF_00203">
    <property type="entry name" value="UvrC"/>
    <property type="match status" value="1"/>
</dbReference>
<dbReference type="InterPro" id="IPR000305">
    <property type="entry name" value="GIY-YIG_endonuc"/>
</dbReference>
<keyword evidence="2 7" id="KW-0227">DNA damage</keyword>
<keyword evidence="6 7" id="KW-0742">SOS response</keyword>
<feature type="domain" description="UVR" evidence="8">
    <location>
        <begin position="224"/>
        <end position="259"/>
    </location>
</feature>
<dbReference type="SMART" id="SM00465">
    <property type="entry name" value="GIYc"/>
    <property type="match status" value="1"/>
</dbReference>
<reference evidence="12" key="1">
    <citation type="submission" date="2018-08" db="EMBL/GenBank/DDBJ databases">
        <authorList>
            <person name="Grouzdev D.S."/>
            <person name="Krutkina M.S."/>
        </authorList>
    </citation>
    <scope>NUCLEOTIDE SEQUENCE [LARGE SCALE GENOMIC DNA]</scope>
    <source>
        <strain evidence="12">4-11</strain>
    </source>
</reference>
<dbReference type="PANTHER" id="PTHR30562">
    <property type="entry name" value="UVRC/OXIDOREDUCTASE"/>
    <property type="match status" value="1"/>
</dbReference>
<comment type="subunit">
    <text evidence="7">Interacts with UvrB in an incision complex.</text>
</comment>
<dbReference type="Pfam" id="PF08459">
    <property type="entry name" value="UvrC_RNaseH_dom"/>
    <property type="match status" value="1"/>
</dbReference>
<dbReference type="InterPro" id="IPR047296">
    <property type="entry name" value="GIY-YIG_UvrC_Cho"/>
</dbReference>
<dbReference type="EMBL" id="QUWK01000007">
    <property type="protein sequence ID" value="RFU94859.1"/>
    <property type="molecule type" value="Genomic_DNA"/>
</dbReference>
<evidence type="ECO:0000256" key="6">
    <source>
        <dbReference type="ARBA" id="ARBA00023236"/>
    </source>
</evidence>
<accession>A0A372MGD3</accession>
<dbReference type="InterPro" id="IPR035901">
    <property type="entry name" value="GIY-YIG_endonuc_sf"/>
</dbReference>
<comment type="subcellular location">
    <subcellularLocation>
        <location evidence="7">Cytoplasm</location>
    </subcellularLocation>
</comment>
<dbReference type="SUPFAM" id="SSF46600">
    <property type="entry name" value="C-terminal UvrC-binding domain of UvrB"/>
    <property type="match status" value="1"/>
</dbReference>
<evidence type="ECO:0000259" key="8">
    <source>
        <dbReference type="PROSITE" id="PS50151"/>
    </source>
</evidence>
<dbReference type="GO" id="GO:0005737">
    <property type="term" value="C:cytoplasm"/>
    <property type="evidence" value="ECO:0007669"/>
    <property type="project" value="UniProtKB-SubCell"/>
</dbReference>
<dbReference type="PROSITE" id="PS50164">
    <property type="entry name" value="GIY_YIG"/>
    <property type="match status" value="1"/>
</dbReference>
<gene>
    <name evidence="7 11" type="primary">uvrC</name>
    <name evidence="11" type="ORF">DYP60_08305</name>
</gene>
<evidence type="ECO:0000259" key="9">
    <source>
        <dbReference type="PROSITE" id="PS50164"/>
    </source>
</evidence>
<dbReference type="InterPro" id="IPR050066">
    <property type="entry name" value="UvrABC_protein_C"/>
</dbReference>
<dbReference type="CDD" id="cd10434">
    <property type="entry name" value="GIY-YIG_UvrC_Cho"/>
    <property type="match status" value="1"/>
</dbReference>
<dbReference type="InterPro" id="IPR010994">
    <property type="entry name" value="RuvA_2-like"/>
</dbReference>